<proteinExistence type="predicted"/>
<feature type="compositionally biased region" description="Pro residues" evidence="1">
    <location>
        <begin position="18"/>
        <end position="31"/>
    </location>
</feature>
<feature type="region of interest" description="Disordered" evidence="1">
    <location>
        <begin position="1"/>
        <end position="32"/>
    </location>
</feature>
<dbReference type="AlphaFoldDB" id="A0A7F8RHJ8"/>
<gene>
    <name evidence="3" type="primary">LOC115943528</name>
</gene>
<sequence length="100" mass="10910">MHHGMNPSPGDGFLQQQQPPPPQPPQPPPPRRLLAAVLGIQLALCFGPAQLTGAWFQPPRLQNPPGRCCLERTREHQPTDTVESSVLNALELFVALDGSF</sequence>
<organism evidence="2 3">
    <name type="scientific">Leptonychotes weddellii</name>
    <name type="common">Weddell seal</name>
    <name type="synonym">Otaria weddellii</name>
    <dbReference type="NCBI Taxonomy" id="9713"/>
    <lineage>
        <taxon>Eukaryota</taxon>
        <taxon>Metazoa</taxon>
        <taxon>Chordata</taxon>
        <taxon>Craniata</taxon>
        <taxon>Vertebrata</taxon>
        <taxon>Euteleostomi</taxon>
        <taxon>Mammalia</taxon>
        <taxon>Eutheria</taxon>
        <taxon>Laurasiatheria</taxon>
        <taxon>Carnivora</taxon>
        <taxon>Caniformia</taxon>
        <taxon>Pinnipedia</taxon>
        <taxon>Phocidae</taxon>
        <taxon>Monachinae</taxon>
        <taxon>Lobodontini</taxon>
        <taxon>Leptonychotes</taxon>
    </lineage>
</organism>
<name>A0A7F8RHJ8_LEPWE</name>
<keyword evidence="2" id="KW-1185">Reference proteome</keyword>
<reference evidence="3" key="1">
    <citation type="submission" date="2025-08" db="UniProtKB">
        <authorList>
            <consortium name="RefSeq"/>
        </authorList>
    </citation>
    <scope>IDENTIFICATION</scope>
    <source>
        <tissue evidence="3">Liver</tissue>
    </source>
</reference>
<evidence type="ECO:0000256" key="1">
    <source>
        <dbReference type="SAM" id="MobiDB-lite"/>
    </source>
</evidence>
<accession>A0A7F8RHJ8</accession>
<protein>
    <submittedName>
        <fullName evidence="3">Sushi domain-containing protein 4-like isoform X2</fullName>
    </submittedName>
</protein>
<dbReference type="Proteomes" id="UP000245341">
    <property type="component" value="Unplaced"/>
</dbReference>
<evidence type="ECO:0000313" key="3">
    <source>
        <dbReference type="RefSeq" id="XP_030892213.1"/>
    </source>
</evidence>
<dbReference type="GeneID" id="115943528"/>
<dbReference type="RefSeq" id="XP_030892213.1">
    <property type="nucleotide sequence ID" value="XM_031036353.1"/>
</dbReference>
<evidence type="ECO:0000313" key="2">
    <source>
        <dbReference type="Proteomes" id="UP000245341"/>
    </source>
</evidence>